<evidence type="ECO:0000259" key="1">
    <source>
        <dbReference type="Pfam" id="PF07883"/>
    </source>
</evidence>
<protein>
    <recommendedName>
        <fullName evidence="1">Cupin type-2 domain-containing protein</fullName>
    </recommendedName>
</protein>
<organism evidence="2 3">
    <name type="scientific">Paenibacillus abyssi</name>
    <dbReference type="NCBI Taxonomy" id="1340531"/>
    <lineage>
        <taxon>Bacteria</taxon>
        <taxon>Bacillati</taxon>
        <taxon>Bacillota</taxon>
        <taxon>Bacilli</taxon>
        <taxon>Bacillales</taxon>
        <taxon>Paenibacillaceae</taxon>
        <taxon>Paenibacillus</taxon>
    </lineage>
</organism>
<dbReference type="Pfam" id="PF07883">
    <property type="entry name" value="Cupin_2"/>
    <property type="match status" value="1"/>
</dbReference>
<reference evidence="2" key="2">
    <citation type="submission" date="2020-09" db="EMBL/GenBank/DDBJ databases">
        <authorList>
            <person name="Sun Q."/>
            <person name="Zhou Y."/>
        </authorList>
    </citation>
    <scope>NUCLEOTIDE SEQUENCE</scope>
    <source>
        <strain evidence="2">CGMCC 1.12987</strain>
    </source>
</reference>
<dbReference type="Proteomes" id="UP000644756">
    <property type="component" value="Unassembled WGS sequence"/>
</dbReference>
<dbReference type="AlphaFoldDB" id="A0A917FRP9"/>
<dbReference type="InterPro" id="IPR011051">
    <property type="entry name" value="RmlC_Cupin_sf"/>
</dbReference>
<dbReference type="SUPFAM" id="SSF51182">
    <property type="entry name" value="RmlC-like cupins"/>
    <property type="match status" value="1"/>
</dbReference>
<sequence length="167" mass="19327">MSSRKEKLAAHNYFEEIMELRDKQREQKKDADIIVRVKDLPLENNRHGLMQWYLHPNMDDTPINSEIIYVQHIPPGSKSGRQHHPGGKLLYFWRGRGHTVVDGESYPWVAGDILQLPLRRDGVVYQHFNDSDEDTAKIIAVEANFTQTLGVDKGSVFEEIENSPDFR</sequence>
<accession>A0A917FRP9</accession>
<dbReference type="InterPro" id="IPR013096">
    <property type="entry name" value="Cupin_2"/>
</dbReference>
<keyword evidence="3" id="KW-1185">Reference proteome</keyword>
<evidence type="ECO:0000313" key="3">
    <source>
        <dbReference type="Proteomes" id="UP000644756"/>
    </source>
</evidence>
<gene>
    <name evidence="2" type="ORF">GCM10010916_18940</name>
</gene>
<dbReference type="RefSeq" id="WP_188530814.1">
    <property type="nucleotide sequence ID" value="NZ_BMGR01000005.1"/>
</dbReference>
<evidence type="ECO:0000313" key="2">
    <source>
        <dbReference type="EMBL" id="GGG02010.1"/>
    </source>
</evidence>
<proteinExistence type="predicted"/>
<name>A0A917FRP9_9BACL</name>
<dbReference type="Gene3D" id="2.60.120.10">
    <property type="entry name" value="Jelly Rolls"/>
    <property type="match status" value="1"/>
</dbReference>
<dbReference type="InterPro" id="IPR014710">
    <property type="entry name" value="RmlC-like_jellyroll"/>
</dbReference>
<comment type="caution">
    <text evidence="2">The sequence shown here is derived from an EMBL/GenBank/DDBJ whole genome shotgun (WGS) entry which is preliminary data.</text>
</comment>
<feature type="domain" description="Cupin type-2" evidence="1">
    <location>
        <begin position="70"/>
        <end position="141"/>
    </location>
</feature>
<dbReference type="EMBL" id="BMGR01000005">
    <property type="protein sequence ID" value="GGG02010.1"/>
    <property type="molecule type" value="Genomic_DNA"/>
</dbReference>
<reference evidence="2" key="1">
    <citation type="journal article" date="2014" name="Int. J. Syst. Evol. Microbiol.">
        <title>Complete genome sequence of Corynebacterium casei LMG S-19264T (=DSM 44701T), isolated from a smear-ripened cheese.</title>
        <authorList>
            <consortium name="US DOE Joint Genome Institute (JGI-PGF)"/>
            <person name="Walter F."/>
            <person name="Albersmeier A."/>
            <person name="Kalinowski J."/>
            <person name="Ruckert C."/>
        </authorList>
    </citation>
    <scope>NUCLEOTIDE SEQUENCE</scope>
    <source>
        <strain evidence="2">CGMCC 1.12987</strain>
    </source>
</reference>